<proteinExistence type="predicted"/>
<dbReference type="Proteomes" id="UP000664132">
    <property type="component" value="Unassembled WGS sequence"/>
</dbReference>
<evidence type="ECO:0000313" key="2">
    <source>
        <dbReference type="EMBL" id="KAG4414905.1"/>
    </source>
</evidence>
<keyword evidence="1" id="KW-1133">Transmembrane helix</keyword>
<organism evidence="2 3">
    <name type="scientific">Cadophora malorum</name>
    <dbReference type="NCBI Taxonomy" id="108018"/>
    <lineage>
        <taxon>Eukaryota</taxon>
        <taxon>Fungi</taxon>
        <taxon>Dikarya</taxon>
        <taxon>Ascomycota</taxon>
        <taxon>Pezizomycotina</taxon>
        <taxon>Leotiomycetes</taxon>
        <taxon>Helotiales</taxon>
        <taxon>Ploettnerulaceae</taxon>
        <taxon>Cadophora</taxon>
    </lineage>
</organism>
<feature type="transmembrane region" description="Helical" evidence="1">
    <location>
        <begin position="144"/>
        <end position="166"/>
    </location>
</feature>
<keyword evidence="1" id="KW-0812">Transmembrane</keyword>
<feature type="transmembrane region" description="Helical" evidence="1">
    <location>
        <begin position="48"/>
        <end position="70"/>
    </location>
</feature>
<feature type="transmembrane region" description="Helical" evidence="1">
    <location>
        <begin position="224"/>
        <end position="243"/>
    </location>
</feature>
<keyword evidence="3" id="KW-1185">Reference proteome</keyword>
<dbReference type="PANTHER" id="PTHR39470:SF1">
    <property type="entry name" value="CHORISMATE SYNTHASE PROTEIN"/>
    <property type="match status" value="1"/>
</dbReference>
<accession>A0A8H7T9F3</accession>
<evidence type="ECO:0008006" key="4">
    <source>
        <dbReference type="Google" id="ProtNLM"/>
    </source>
</evidence>
<feature type="transmembrane region" description="Helical" evidence="1">
    <location>
        <begin position="6"/>
        <end position="27"/>
    </location>
</feature>
<gene>
    <name evidence="2" type="ORF">IFR04_011981</name>
</gene>
<reference evidence="2" key="1">
    <citation type="submission" date="2021-02" db="EMBL/GenBank/DDBJ databases">
        <title>Genome sequence Cadophora malorum strain M34.</title>
        <authorList>
            <person name="Stefanovic E."/>
            <person name="Vu D."/>
            <person name="Scully C."/>
            <person name="Dijksterhuis J."/>
            <person name="Roader J."/>
            <person name="Houbraken J."/>
        </authorList>
    </citation>
    <scope>NUCLEOTIDE SEQUENCE</scope>
    <source>
        <strain evidence="2">M34</strain>
    </source>
</reference>
<dbReference type="OrthoDB" id="4218123at2759"/>
<dbReference type="EMBL" id="JAFJYH010000244">
    <property type="protein sequence ID" value="KAG4414905.1"/>
    <property type="molecule type" value="Genomic_DNA"/>
</dbReference>
<evidence type="ECO:0000256" key="1">
    <source>
        <dbReference type="SAM" id="Phobius"/>
    </source>
</evidence>
<dbReference type="PANTHER" id="PTHR39470">
    <property type="entry name" value="CHROMOSOME 10, WHOLE GENOME SHOTGUN SEQUENCE"/>
    <property type="match status" value="1"/>
</dbReference>
<feature type="transmembrane region" description="Helical" evidence="1">
    <location>
        <begin position="178"/>
        <end position="199"/>
    </location>
</feature>
<protein>
    <recommendedName>
        <fullName evidence="4">Chorismate synthase protein</fullName>
    </recommendedName>
</protein>
<name>A0A8H7T9F3_9HELO</name>
<comment type="caution">
    <text evidence="2">The sequence shown here is derived from an EMBL/GenBank/DDBJ whole genome shotgun (WGS) entry which is preliminary data.</text>
</comment>
<dbReference type="AlphaFoldDB" id="A0A8H7T9F3"/>
<keyword evidence="1" id="KW-0472">Membrane</keyword>
<sequence>MAISWGTIKSLLLFFGPILLPKGLAYYRSIRTAPSIHGISIRAVPPHVVRALTILFVTSTIFLLKTLPIFNPENIFTLTQSRIQTPTDVLFTRLSALRPAGLTATDNLLRNRLNSLDSRLLFFQYGPSVLSECTFCNSDDPNSYLYYSLPSILTPHIFNLVILALVTSGLFIGKEGAIWRTTATVGAACLALLEIYLVASYQPQVNSRATRAEDLDFFFWKMRVYRGVGLAALDALIGWMLYLSSTNRAFVTPPTTQERIEVSARILDTARAKLNATGILRNTILRDDELRGRNSAYWVREGQVMGSVMEERAVVEGVNNALENRIDMARISADAEGYVKGIFAPMQGVGGIEGSGI</sequence>
<evidence type="ECO:0000313" key="3">
    <source>
        <dbReference type="Proteomes" id="UP000664132"/>
    </source>
</evidence>